<dbReference type="PROSITE" id="PS51257">
    <property type="entry name" value="PROKAR_LIPOPROTEIN"/>
    <property type="match status" value="1"/>
</dbReference>
<dbReference type="OrthoDB" id="121499at2"/>
<sequence>MSLRYIALIGALALATGCVEERVVHERRVVDRPAPRAEYVEVVAPQAPPVRVIEEEPAPRPGYVWSRGYWRWNGNRYVAEHGHWEAVRPGYRYQHPYWESRGDGWHYHVGVWVN</sequence>
<accession>A0A1H9Z712</accession>
<gene>
    <name evidence="1" type="ORF">SAMN05216197_102100</name>
</gene>
<reference evidence="1 2" key="1">
    <citation type="submission" date="2016-10" db="EMBL/GenBank/DDBJ databases">
        <authorList>
            <person name="de Groot N.N."/>
        </authorList>
    </citation>
    <scope>NUCLEOTIDE SEQUENCE [LARGE SCALE GENOMIC DNA]</scope>
    <source>
        <strain evidence="1 2">DSM 11363</strain>
    </source>
</reference>
<dbReference type="Pfam" id="PF12779">
    <property type="entry name" value="WXXGXW"/>
    <property type="match status" value="1"/>
</dbReference>
<proteinExistence type="predicted"/>
<organism evidence="1 2">
    <name type="scientific">Pseudomonas graminis</name>
    <dbReference type="NCBI Taxonomy" id="158627"/>
    <lineage>
        <taxon>Bacteria</taxon>
        <taxon>Pseudomonadati</taxon>
        <taxon>Pseudomonadota</taxon>
        <taxon>Gammaproteobacteria</taxon>
        <taxon>Pseudomonadales</taxon>
        <taxon>Pseudomonadaceae</taxon>
        <taxon>Pseudomonas</taxon>
    </lineage>
</organism>
<evidence type="ECO:0000313" key="1">
    <source>
        <dbReference type="EMBL" id="SES77319.1"/>
    </source>
</evidence>
<evidence type="ECO:0000313" key="2">
    <source>
        <dbReference type="Proteomes" id="UP000182332"/>
    </source>
</evidence>
<dbReference type="Proteomes" id="UP000182332">
    <property type="component" value="Unassembled WGS sequence"/>
</dbReference>
<name>A0A1H9Z712_9PSED</name>
<dbReference type="EMBL" id="FOHW01000002">
    <property type="protein sequence ID" value="SES77319.1"/>
    <property type="molecule type" value="Genomic_DNA"/>
</dbReference>
<dbReference type="RefSeq" id="WP_074884139.1">
    <property type="nucleotide sequence ID" value="NZ_FOHW01000002.1"/>
</dbReference>
<protein>
    <submittedName>
        <fullName evidence="1">YXWGXW repeat-containing protein</fullName>
    </submittedName>
</protein>
<dbReference type="AlphaFoldDB" id="A0A1H9Z712"/>
<dbReference type="InterPro" id="IPR024447">
    <property type="entry name" value="YXWGXW_rpt"/>
</dbReference>